<accession>A0A6F8YR17</accession>
<dbReference type="PRINTS" id="PR00080">
    <property type="entry name" value="SDRFAMILY"/>
</dbReference>
<gene>
    <name evidence="4" type="primary">fabG_9</name>
    <name evidence="4" type="ORF">Psuf_059480</name>
</gene>
<reference evidence="4 5" key="2">
    <citation type="submission" date="2020-03" db="EMBL/GenBank/DDBJ databases">
        <authorList>
            <person name="Ichikawa N."/>
            <person name="Kimura A."/>
            <person name="Kitahashi Y."/>
            <person name="Uohara A."/>
        </authorList>
    </citation>
    <scope>NUCLEOTIDE SEQUENCE [LARGE SCALE GENOMIC DNA]</scope>
    <source>
        <strain evidence="4 5">NBRC 105367</strain>
    </source>
</reference>
<dbReference type="FunFam" id="3.40.50.720:FF:000084">
    <property type="entry name" value="Short-chain dehydrogenase reductase"/>
    <property type="match status" value="1"/>
</dbReference>
<dbReference type="PRINTS" id="PR00081">
    <property type="entry name" value="GDHRDH"/>
</dbReference>
<name>A0A6F8YR17_9ACTN</name>
<keyword evidence="5" id="KW-1185">Reference proteome</keyword>
<organism evidence="4 5">
    <name type="scientific">Phytohabitans suffuscus</name>
    <dbReference type="NCBI Taxonomy" id="624315"/>
    <lineage>
        <taxon>Bacteria</taxon>
        <taxon>Bacillati</taxon>
        <taxon>Actinomycetota</taxon>
        <taxon>Actinomycetes</taxon>
        <taxon>Micromonosporales</taxon>
        <taxon>Micromonosporaceae</taxon>
    </lineage>
</organism>
<protein>
    <submittedName>
        <fullName evidence="4">3-ketoacyl-ACP reductase</fullName>
    </submittedName>
</protein>
<dbReference type="InterPro" id="IPR057326">
    <property type="entry name" value="KR_dom"/>
</dbReference>
<evidence type="ECO:0000256" key="2">
    <source>
        <dbReference type="ARBA" id="ARBA00023002"/>
    </source>
</evidence>
<dbReference type="Proteomes" id="UP000503011">
    <property type="component" value="Chromosome"/>
</dbReference>
<evidence type="ECO:0000259" key="3">
    <source>
        <dbReference type="SMART" id="SM00822"/>
    </source>
</evidence>
<evidence type="ECO:0000256" key="1">
    <source>
        <dbReference type="ARBA" id="ARBA00006484"/>
    </source>
</evidence>
<dbReference type="InterPro" id="IPR036291">
    <property type="entry name" value="NAD(P)-bd_dom_sf"/>
</dbReference>
<dbReference type="GO" id="GO:0016616">
    <property type="term" value="F:oxidoreductase activity, acting on the CH-OH group of donors, NAD or NADP as acceptor"/>
    <property type="evidence" value="ECO:0007669"/>
    <property type="project" value="UniProtKB-ARBA"/>
</dbReference>
<dbReference type="NCBIfam" id="NF005559">
    <property type="entry name" value="PRK07231.1"/>
    <property type="match status" value="1"/>
</dbReference>
<feature type="domain" description="Ketoreductase" evidence="3">
    <location>
        <begin position="9"/>
        <end position="194"/>
    </location>
</feature>
<dbReference type="Gene3D" id="3.40.50.720">
    <property type="entry name" value="NAD(P)-binding Rossmann-like Domain"/>
    <property type="match status" value="1"/>
</dbReference>
<dbReference type="KEGG" id="psuu:Psuf_059480"/>
<dbReference type="SUPFAM" id="SSF51735">
    <property type="entry name" value="NAD(P)-binding Rossmann-fold domains"/>
    <property type="match status" value="1"/>
</dbReference>
<dbReference type="InterPro" id="IPR002347">
    <property type="entry name" value="SDR_fam"/>
</dbReference>
<keyword evidence="2" id="KW-0560">Oxidoreductase</keyword>
<dbReference type="Pfam" id="PF13561">
    <property type="entry name" value="adh_short_C2"/>
    <property type="match status" value="1"/>
</dbReference>
<dbReference type="AlphaFoldDB" id="A0A6F8YR17"/>
<dbReference type="PANTHER" id="PTHR42760">
    <property type="entry name" value="SHORT-CHAIN DEHYDROGENASES/REDUCTASES FAMILY MEMBER"/>
    <property type="match status" value="1"/>
</dbReference>
<reference evidence="4 5" key="1">
    <citation type="submission" date="2020-03" db="EMBL/GenBank/DDBJ databases">
        <title>Whole genome shotgun sequence of Phytohabitans suffuscus NBRC 105367.</title>
        <authorList>
            <person name="Komaki H."/>
            <person name="Tamura T."/>
        </authorList>
    </citation>
    <scope>NUCLEOTIDE SEQUENCE [LARGE SCALE GENOMIC DNA]</scope>
    <source>
        <strain evidence="4 5">NBRC 105367</strain>
    </source>
</reference>
<dbReference type="RefSeq" id="WP_173160162.1">
    <property type="nucleotide sequence ID" value="NZ_AP022871.1"/>
</dbReference>
<sequence>MVPDLLGGKVAVVTGSSNGLGRAIAVALAGSGASAIVLADLDPQERTGEESTEALIRRTTSAPQVRFLRCDVGSAAEVDAAVAAAQEYGGLDVMVNNAGIAPPAKPITEMADDDFAQVMQTNLVGTFNGCRAAARVMVPRGSGSIINMSSIAGLVGTPGNCAYSASKGGIRLLTYSLAAQLGPRGIRVNALHPGVIDTAMSRGAAAVTDQHEALLRHIPSARIGDADEVGRVAVFLASDLSSYVNGSSQTVDGGLSIAF</sequence>
<comment type="similarity">
    <text evidence="1">Belongs to the short-chain dehydrogenases/reductases (SDR) family.</text>
</comment>
<dbReference type="CDD" id="cd05233">
    <property type="entry name" value="SDR_c"/>
    <property type="match status" value="1"/>
</dbReference>
<dbReference type="InterPro" id="IPR020904">
    <property type="entry name" value="Sc_DH/Rdtase_CS"/>
</dbReference>
<dbReference type="PROSITE" id="PS00061">
    <property type="entry name" value="ADH_SHORT"/>
    <property type="match status" value="1"/>
</dbReference>
<evidence type="ECO:0000313" key="4">
    <source>
        <dbReference type="EMBL" id="BCB88635.1"/>
    </source>
</evidence>
<proteinExistence type="inferred from homology"/>
<dbReference type="EMBL" id="AP022871">
    <property type="protein sequence ID" value="BCB88635.1"/>
    <property type="molecule type" value="Genomic_DNA"/>
</dbReference>
<dbReference type="SMART" id="SM00822">
    <property type="entry name" value="PKS_KR"/>
    <property type="match status" value="1"/>
</dbReference>
<evidence type="ECO:0000313" key="5">
    <source>
        <dbReference type="Proteomes" id="UP000503011"/>
    </source>
</evidence>